<dbReference type="SUPFAM" id="SSF52540">
    <property type="entry name" value="P-loop containing nucleoside triphosphate hydrolases"/>
    <property type="match status" value="1"/>
</dbReference>
<dbReference type="InterPro" id="IPR027417">
    <property type="entry name" value="P-loop_NTPase"/>
</dbReference>
<feature type="repeat" description="WD" evidence="3">
    <location>
        <begin position="683"/>
        <end position="724"/>
    </location>
</feature>
<name>A0AAN6S9Z7_9PEZI</name>
<keyword evidence="2" id="KW-0677">Repeat</keyword>
<feature type="repeat" description="WD" evidence="3">
    <location>
        <begin position="725"/>
        <end position="766"/>
    </location>
</feature>
<dbReference type="AlphaFoldDB" id="A0AAN6S9Z7"/>
<keyword evidence="6" id="KW-1185">Reference proteome</keyword>
<dbReference type="PROSITE" id="PS50082">
    <property type="entry name" value="WD_REPEATS_2"/>
    <property type="match status" value="7"/>
</dbReference>
<protein>
    <recommendedName>
        <fullName evidence="4">NACHT domain-containing protein</fullName>
    </recommendedName>
</protein>
<dbReference type="PROSITE" id="PS50294">
    <property type="entry name" value="WD_REPEATS_REGION"/>
    <property type="match status" value="7"/>
</dbReference>
<dbReference type="EMBL" id="MU853753">
    <property type="protein sequence ID" value="KAK3945964.1"/>
    <property type="molecule type" value="Genomic_DNA"/>
</dbReference>
<dbReference type="Gene3D" id="2.130.10.10">
    <property type="entry name" value="YVTN repeat-like/Quinoprotein amine dehydrogenase"/>
    <property type="match status" value="4"/>
</dbReference>
<evidence type="ECO:0000256" key="2">
    <source>
        <dbReference type="ARBA" id="ARBA00022737"/>
    </source>
</evidence>
<dbReference type="PRINTS" id="PR00320">
    <property type="entry name" value="GPROTEINBRPT"/>
</dbReference>
<accession>A0AAN6S9Z7</accession>
<dbReference type="PANTHER" id="PTHR44019">
    <property type="entry name" value="WD REPEAT-CONTAINING PROTEIN 55"/>
    <property type="match status" value="1"/>
</dbReference>
<dbReference type="PROSITE" id="PS50837">
    <property type="entry name" value="NACHT"/>
    <property type="match status" value="1"/>
</dbReference>
<dbReference type="SMART" id="SM00320">
    <property type="entry name" value="WD40"/>
    <property type="match status" value="7"/>
</dbReference>
<proteinExistence type="predicted"/>
<dbReference type="InterPro" id="IPR020472">
    <property type="entry name" value="WD40_PAC1"/>
</dbReference>
<dbReference type="Pfam" id="PF24883">
    <property type="entry name" value="NPHP3_N"/>
    <property type="match status" value="1"/>
</dbReference>
<feature type="repeat" description="WD" evidence="3">
    <location>
        <begin position="893"/>
        <end position="934"/>
    </location>
</feature>
<gene>
    <name evidence="5" type="ORF">QBC46DRAFT_336128</name>
</gene>
<dbReference type="SUPFAM" id="SSF50978">
    <property type="entry name" value="WD40 repeat-like"/>
    <property type="match status" value="1"/>
</dbReference>
<comment type="caution">
    <text evidence="5">The sequence shown here is derived from an EMBL/GenBank/DDBJ whole genome shotgun (WGS) entry which is preliminary data.</text>
</comment>
<dbReference type="InterPro" id="IPR001680">
    <property type="entry name" value="WD40_rpt"/>
</dbReference>
<reference evidence="6" key="1">
    <citation type="journal article" date="2023" name="Mol. Phylogenet. Evol.">
        <title>Genome-scale phylogeny and comparative genomics of the fungal order Sordariales.</title>
        <authorList>
            <person name="Hensen N."/>
            <person name="Bonometti L."/>
            <person name="Westerberg I."/>
            <person name="Brannstrom I.O."/>
            <person name="Guillou S."/>
            <person name="Cros-Aarteil S."/>
            <person name="Calhoun S."/>
            <person name="Haridas S."/>
            <person name="Kuo A."/>
            <person name="Mondo S."/>
            <person name="Pangilinan J."/>
            <person name="Riley R."/>
            <person name="LaButti K."/>
            <person name="Andreopoulos B."/>
            <person name="Lipzen A."/>
            <person name="Chen C."/>
            <person name="Yan M."/>
            <person name="Daum C."/>
            <person name="Ng V."/>
            <person name="Clum A."/>
            <person name="Steindorff A."/>
            <person name="Ohm R.A."/>
            <person name="Martin F."/>
            <person name="Silar P."/>
            <person name="Natvig D.O."/>
            <person name="Lalanne C."/>
            <person name="Gautier V."/>
            <person name="Ament-Velasquez S.L."/>
            <person name="Kruys A."/>
            <person name="Hutchinson M.I."/>
            <person name="Powell A.J."/>
            <person name="Barry K."/>
            <person name="Miller A.N."/>
            <person name="Grigoriev I.V."/>
            <person name="Debuchy R."/>
            <person name="Gladieux P."/>
            <person name="Hiltunen Thoren M."/>
            <person name="Johannesson H."/>
        </authorList>
    </citation>
    <scope>NUCLEOTIDE SEQUENCE [LARGE SCALE GENOMIC DNA]</scope>
    <source>
        <strain evidence="6">CBS 340.73</strain>
    </source>
</reference>
<feature type="repeat" description="WD" evidence="3">
    <location>
        <begin position="767"/>
        <end position="808"/>
    </location>
</feature>
<dbReference type="InterPro" id="IPR019775">
    <property type="entry name" value="WD40_repeat_CS"/>
</dbReference>
<dbReference type="PANTHER" id="PTHR44019:SF8">
    <property type="entry name" value="POC1 CENTRIOLAR PROTEIN HOMOLOG"/>
    <property type="match status" value="1"/>
</dbReference>
<dbReference type="InterPro" id="IPR007111">
    <property type="entry name" value="NACHT_NTPase"/>
</dbReference>
<evidence type="ECO:0000313" key="5">
    <source>
        <dbReference type="EMBL" id="KAK3945964.1"/>
    </source>
</evidence>
<feature type="domain" description="NACHT" evidence="4">
    <location>
        <begin position="190"/>
        <end position="338"/>
    </location>
</feature>
<dbReference type="PROSITE" id="PS00678">
    <property type="entry name" value="WD_REPEATS_1"/>
    <property type="match status" value="5"/>
</dbReference>
<evidence type="ECO:0000259" key="4">
    <source>
        <dbReference type="PROSITE" id="PS50837"/>
    </source>
</evidence>
<dbReference type="Proteomes" id="UP001303473">
    <property type="component" value="Unassembled WGS sequence"/>
</dbReference>
<evidence type="ECO:0000256" key="1">
    <source>
        <dbReference type="ARBA" id="ARBA00022574"/>
    </source>
</evidence>
<dbReference type="InterPro" id="IPR056884">
    <property type="entry name" value="NPHP3-like_N"/>
</dbReference>
<dbReference type="InterPro" id="IPR015943">
    <property type="entry name" value="WD40/YVTN_repeat-like_dom_sf"/>
</dbReference>
<evidence type="ECO:0000313" key="6">
    <source>
        <dbReference type="Proteomes" id="UP001303473"/>
    </source>
</evidence>
<dbReference type="InterPro" id="IPR050505">
    <property type="entry name" value="WDR55/POC1"/>
</dbReference>
<sequence length="1114" mass="123261">MADALGFAANVIAVVDLSIKVGVLCSVYCANLKTAPRDVRYILNEADRLTATLKDVERLLAGPNGAKIEASQNVRCSVVDCQLLLGELAAKLEQGTRYERIMWPLKKEEVADILKKLERYRAAISLDLCVNQTAVLLDVHQEIVLAKLRTAEGATFDPHADAYNARCHPGTRVDILQQILTWGAACDGECIFWLNGMAGTGKSTISRTVAQSFAGEGMLGASFFFKRGEGDRGRVAFFFTTIAAQLVHQLPSLAPHVRNAIEAEPTINEKSAKDQFDKLIADPIEKLPTHSQPSAMLVVVDALDECDSLEHARLIIHLLSQAKQFTSIRLKFFVTSRPELPIRLGFKDISGKYEDLVLHQIPKPVIEHDITEFLQDELAKIRQDYNKSVTPSRQLPPHWPGTDHIQKLVDMAVPLFIFAATVCRFIQDRRLGSPEKQLTKTLEHQTSRKSNLDATYLPVLDQLLVVGSIVILTKPLSTSSLARLLAVSSNAIEDQLDLLHAVLSIPSDPSLPVRLLHLSFRDFLVDPEKGREQERYPFWVDERETHERLATRCLQLLSTGDTLKRDVCGLRLPGTRRSEIDQQTIGGSLPPEIQYACQYWVYHWKESKPEGVSNISTFLRDTRRVILNHCSIIDASPLQIYCSAIVFAPKQSLVRKTFLDQFPVWLSPPLRVDSDWDTCLQTLEGHGRFISSVTFSHDSTLLASVSHDRTIKFWDVATGTCIATFRGHDSIVTSISFSHNSTLFASASYDRTIKLWNTATGACTETFKGHNSSVNSIVLSHDSTLLASASGDNTVKLWDVATGVCTATLEEHSGIVNSVAFSRDSTLLASASYDRTIKLWAVATRVCIETLKGHNSTVSSVAFSNDSTFLASASYDRTIKLWDVATGTCTATLVGHNNSVNSVALSHDSTLLASASYDYTVKLWNVAIGTCTVTLEEHDNNVNSVAFSHDSTLLASASYDHTIKLWNVASDSFLYPNAGTSTISSLSSTPPISSTSAISMAVRTEAQPPPTPAPGPFSQRADCWGFGLSEDGAWVTWESQRLIWLPPSFHPVVAWQFPENHRQRAAYYPNDDISYVASSWYEGCVVSVFNIDPIRIIVVPFRRISEMCKRYSTI</sequence>
<feature type="repeat" description="WD" evidence="3">
    <location>
        <begin position="851"/>
        <end position="892"/>
    </location>
</feature>
<feature type="repeat" description="WD" evidence="3">
    <location>
        <begin position="935"/>
        <end position="976"/>
    </location>
</feature>
<dbReference type="InterPro" id="IPR036322">
    <property type="entry name" value="WD40_repeat_dom_sf"/>
</dbReference>
<feature type="repeat" description="WD" evidence="3">
    <location>
        <begin position="809"/>
        <end position="850"/>
    </location>
</feature>
<dbReference type="Gene3D" id="3.40.50.300">
    <property type="entry name" value="P-loop containing nucleotide triphosphate hydrolases"/>
    <property type="match status" value="1"/>
</dbReference>
<organism evidence="5 6">
    <name type="scientific">Diplogelasinospora grovesii</name>
    <dbReference type="NCBI Taxonomy" id="303347"/>
    <lineage>
        <taxon>Eukaryota</taxon>
        <taxon>Fungi</taxon>
        <taxon>Dikarya</taxon>
        <taxon>Ascomycota</taxon>
        <taxon>Pezizomycotina</taxon>
        <taxon>Sordariomycetes</taxon>
        <taxon>Sordariomycetidae</taxon>
        <taxon>Sordariales</taxon>
        <taxon>Diplogelasinosporaceae</taxon>
        <taxon>Diplogelasinospora</taxon>
    </lineage>
</organism>
<evidence type="ECO:0000256" key="3">
    <source>
        <dbReference type="PROSITE-ProRule" id="PRU00221"/>
    </source>
</evidence>
<keyword evidence="1 3" id="KW-0853">WD repeat</keyword>
<dbReference type="Pfam" id="PF00400">
    <property type="entry name" value="WD40"/>
    <property type="match status" value="7"/>
</dbReference>
<dbReference type="CDD" id="cd00200">
    <property type="entry name" value="WD40"/>
    <property type="match status" value="1"/>
</dbReference>